<dbReference type="RefSeq" id="WP_143165114.1">
    <property type="nucleotide sequence ID" value="NZ_FQWQ01000004.1"/>
</dbReference>
<gene>
    <name evidence="1" type="ORF">SAMN04488109_5570</name>
</gene>
<keyword evidence="2" id="KW-1185">Reference proteome</keyword>
<organism evidence="1 2">
    <name type="scientific">Chryseolinea serpens</name>
    <dbReference type="NCBI Taxonomy" id="947013"/>
    <lineage>
        <taxon>Bacteria</taxon>
        <taxon>Pseudomonadati</taxon>
        <taxon>Bacteroidota</taxon>
        <taxon>Cytophagia</taxon>
        <taxon>Cytophagales</taxon>
        <taxon>Fulvivirgaceae</taxon>
        <taxon>Chryseolinea</taxon>
    </lineage>
</organism>
<dbReference type="Pfam" id="PF18939">
    <property type="entry name" value="DUF5686"/>
    <property type="match status" value="1"/>
</dbReference>
<dbReference type="EMBL" id="FQWQ01000004">
    <property type="protein sequence ID" value="SHH81081.1"/>
    <property type="molecule type" value="Genomic_DNA"/>
</dbReference>
<dbReference type="SUPFAM" id="SSF49464">
    <property type="entry name" value="Carboxypeptidase regulatory domain-like"/>
    <property type="match status" value="1"/>
</dbReference>
<accession>A0A1M5W0T8</accession>
<sequence length="846" mass="97176">MRRDVANVFSGPFILFTVLMFGLPWLSQAQETTISGKVTDANSGDPIPFANLIFPGTATGATTDFDGNYEIRTTHPGDTLVVSYIGYTPRKKAVVKGKKQVINFQIVENTQSLQEVVVLSGENPAYAILRNVVKNKNKNDKRKMVAYEYDTYTKIEIDVDNITESFRKRKVIQKITQVLDSIDRMAGEDGKPILPILITESVSKVYYRDNPSLRYENILRSKVHGVGIEDGTTVTQLIGSSFQEYNFYQNWVNIVTKDFVSPIADGWRLYYDYDLVDSLYIGDQFCYRLDFTPRSPQDLAFTGSIWITKEGYALKQIDAAVGRQANLNFIEKIKIQQELEPAEGGAWLPVKNRVLIDVSEVTSFSTGLLAKFYTSNKNFVVNKPHDVNFYQLPITMAEDARMNEQEVYWDSLRHEPLTPTEKNVYKMIDTLQTIPMVRTYIDLFKIAVNGYYKVGKIDVGPYISLLAINNIEGVRIQPGFRTNINFSNKWVLGGQLGYGFRDQRIKYTAQVQNILSRQHWTTLTVRARSDLGRVGIDGETAGDNFLLLASQRFGYFRRGYYTQEGRIDFRREVFKGFSQRVGFRYFTFRPTYAFAYYDNPEDLSASTVSQNFESAEMILEARYARDEVFLQSDNDRISLGTTRWPIITVRYTRGFKGLLNSDFDYDKLRLSLFKRIRLGPLGTAYVDLMGEYIFTDIPYPLLGLHLGNQTVLYNSVTYNLMNYGEFVSDRYATLQYRHYFEGLLLNRIPLLRKLKWRLLGTANVIYGGMTPGNRALIAPYTPSGEPTLPVGYFNKGPYVELGYGVENIFRFLRIDFIHRLNYLDHQQQPNVPVRKFGVFISFQFQL</sequence>
<dbReference type="Proteomes" id="UP000184212">
    <property type="component" value="Unassembled WGS sequence"/>
</dbReference>
<evidence type="ECO:0000313" key="2">
    <source>
        <dbReference type="Proteomes" id="UP000184212"/>
    </source>
</evidence>
<dbReference type="Gene3D" id="2.60.40.1120">
    <property type="entry name" value="Carboxypeptidase-like, regulatory domain"/>
    <property type="match status" value="1"/>
</dbReference>
<dbReference type="InterPro" id="IPR043741">
    <property type="entry name" value="DUF5686"/>
</dbReference>
<proteinExistence type="predicted"/>
<dbReference type="STRING" id="947013.SAMN04488109_5570"/>
<protein>
    <submittedName>
        <fullName evidence="1">CarboxypepD_reg-like domain-containing protein</fullName>
    </submittedName>
</protein>
<dbReference type="InterPro" id="IPR008969">
    <property type="entry name" value="CarboxyPept-like_regulatory"/>
</dbReference>
<dbReference type="OrthoDB" id="983143at2"/>
<dbReference type="Pfam" id="PF13715">
    <property type="entry name" value="CarbopepD_reg_2"/>
    <property type="match status" value="1"/>
</dbReference>
<reference evidence="1 2" key="1">
    <citation type="submission" date="2016-11" db="EMBL/GenBank/DDBJ databases">
        <authorList>
            <person name="Jaros S."/>
            <person name="Januszkiewicz K."/>
            <person name="Wedrychowicz H."/>
        </authorList>
    </citation>
    <scope>NUCLEOTIDE SEQUENCE [LARGE SCALE GENOMIC DNA]</scope>
    <source>
        <strain evidence="1 2">DSM 24574</strain>
    </source>
</reference>
<name>A0A1M5W0T8_9BACT</name>
<evidence type="ECO:0000313" key="1">
    <source>
        <dbReference type="EMBL" id="SHH81081.1"/>
    </source>
</evidence>
<dbReference type="AlphaFoldDB" id="A0A1M5W0T8"/>